<protein>
    <recommendedName>
        <fullName evidence="1">F-box associated beta-propeller type 1 domain-containing protein</fullName>
    </recommendedName>
</protein>
<evidence type="ECO:0000313" key="3">
    <source>
        <dbReference type="Proteomes" id="UP000886595"/>
    </source>
</evidence>
<name>A0A8X7VD56_BRACI</name>
<gene>
    <name evidence="2" type="ORF">Bca52824_028647</name>
</gene>
<feature type="domain" description="F-box associated beta-propeller type 1" evidence="1">
    <location>
        <begin position="157"/>
        <end position="264"/>
    </location>
</feature>
<comment type="caution">
    <text evidence="2">The sequence shown here is derived from an EMBL/GenBank/DDBJ whole genome shotgun (WGS) entry which is preliminary data.</text>
</comment>
<dbReference type="Proteomes" id="UP000886595">
    <property type="component" value="Unassembled WGS sequence"/>
</dbReference>
<accession>A0A8X7VD56</accession>
<evidence type="ECO:0000259" key="1">
    <source>
        <dbReference type="Pfam" id="PF07734"/>
    </source>
</evidence>
<dbReference type="EMBL" id="JAAMPC010000006">
    <property type="protein sequence ID" value="KAG2308899.1"/>
    <property type="molecule type" value="Genomic_DNA"/>
</dbReference>
<reference evidence="2 3" key="1">
    <citation type="submission" date="2020-02" db="EMBL/GenBank/DDBJ databases">
        <authorList>
            <person name="Ma Q."/>
            <person name="Huang Y."/>
            <person name="Song X."/>
            <person name="Pei D."/>
        </authorList>
    </citation>
    <scope>NUCLEOTIDE SEQUENCE [LARGE SCALE GENOMIC DNA]</scope>
    <source>
        <strain evidence="2">Sxm20200214</strain>
        <tissue evidence="2">Leaf</tissue>
    </source>
</reference>
<evidence type="ECO:0000313" key="2">
    <source>
        <dbReference type="EMBL" id="KAG2308899.1"/>
    </source>
</evidence>
<dbReference type="Pfam" id="PF07734">
    <property type="entry name" value="FBA_1"/>
    <property type="match status" value="1"/>
</dbReference>
<dbReference type="InterPro" id="IPR006527">
    <property type="entry name" value="F-box-assoc_dom_typ1"/>
</dbReference>
<proteinExistence type="predicted"/>
<sequence length="278" mass="31628">MASYELISKVWCSNSFQRSVACGHERFYDLPASRVSALGSKEIGLWRTPWNLYEQRRGYRTVEVMLVGHFLRRIDDRRIEVFGVGSTAEKVRYVSGGDLKLQRHGVAGFGRRVSLSISFLSDVFRRSEGEGGPMEVTATASLTLRHDVGGGTRVLPAKGEQLAVIFQRHLCDLVIWITTKIEPDAVSWSNFFKFDLKPYLGFDHWFKVRSFVIDKEKKIGVVCGTDLKSHTNEEKCYVVEEDGCYQAKTEKRYVFSYVPSSVQIQVPSSCGKRKGRDY</sequence>
<organism evidence="2 3">
    <name type="scientific">Brassica carinata</name>
    <name type="common">Ethiopian mustard</name>
    <name type="synonym">Abyssinian cabbage</name>
    <dbReference type="NCBI Taxonomy" id="52824"/>
    <lineage>
        <taxon>Eukaryota</taxon>
        <taxon>Viridiplantae</taxon>
        <taxon>Streptophyta</taxon>
        <taxon>Embryophyta</taxon>
        <taxon>Tracheophyta</taxon>
        <taxon>Spermatophyta</taxon>
        <taxon>Magnoliopsida</taxon>
        <taxon>eudicotyledons</taxon>
        <taxon>Gunneridae</taxon>
        <taxon>Pentapetalae</taxon>
        <taxon>rosids</taxon>
        <taxon>malvids</taxon>
        <taxon>Brassicales</taxon>
        <taxon>Brassicaceae</taxon>
        <taxon>Brassiceae</taxon>
        <taxon>Brassica</taxon>
    </lineage>
</organism>
<keyword evidence="3" id="KW-1185">Reference proteome</keyword>
<dbReference type="AlphaFoldDB" id="A0A8X7VD56"/>
<dbReference type="OrthoDB" id="10425720at2759"/>